<dbReference type="EMBL" id="CP022742">
    <property type="protein sequence ID" value="ASU24501.1"/>
    <property type="molecule type" value="Genomic_DNA"/>
</dbReference>
<proteinExistence type="predicted"/>
<accession>A0A223N3U3</accession>
<protein>
    <submittedName>
        <fullName evidence="1">DUF3265 domain-containing protein</fullName>
    </submittedName>
</protein>
<dbReference type="Proteomes" id="UP000215148">
    <property type="component" value="Chromosome 2"/>
</dbReference>
<evidence type="ECO:0000313" key="2">
    <source>
        <dbReference type="Proteomes" id="UP000215148"/>
    </source>
</evidence>
<keyword evidence="2" id="KW-1185">Reference proteome</keyword>
<dbReference type="KEGG" id="vqi:CCZ37_15850"/>
<dbReference type="AlphaFoldDB" id="A0A223N3U3"/>
<name>A0A223N3U3_9VIBR</name>
<organism evidence="1 2">
    <name type="scientific">Vibrio qinghaiensis</name>
    <dbReference type="NCBI Taxonomy" id="2025808"/>
    <lineage>
        <taxon>Bacteria</taxon>
        <taxon>Pseudomonadati</taxon>
        <taxon>Pseudomonadota</taxon>
        <taxon>Gammaproteobacteria</taxon>
        <taxon>Vibrionales</taxon>
        <taxon>Vibrionaceae</taxon>
        <taxon>Vibrio</taxon>
    </lineage>
</organism>
<gene>
    <name evidence="1" type="ORF">CCZ37_15850</name>
</gene>
<evidence type="ECO:0000313" key="1">
    <source>
        <dbReference type="EMBL" id="ASU24501.1"/>
    </source>
</evidence>
<sequence>MSHFVLESKAHNKQFKRDSQRMVFSLCVGFSVLGGMRRHWYCVAHPLTGRYVLF</sequence>
<reference evidence="1 2" key="1">
    <citation type="submission" date="2017-08" db="EMBL/GenBank/DDBJ databases">
        <title>The Vibrio qinghaiensis sp.-Q67 is a luminous bacteria isolated firstly from Qinghai lake, Qinghai province, China, which has been proved to be very sensitive to detect environmental and food pollutants. Therefore, complete genome analysis of V. qinghaiensis sp.-Q67 highlights the potential application of this strain on detection of hazards in the contaminated environments.</title>
        <authorList>
            <person name="Gong L."/>
        </authorList>
    </citation>
    <scope>NUCLEOTIDE SEQUENCE [LARGE SCALE GENOMIC DNA]</scope>
    <source>
        <strain evidence="1 2">Q67</strain>
    </source>
</reference>